<evidence type="ECO:0000313" key="5">
    <source>
        <dbReference type="EMBL" id="BAW28307.1"/>
    </source>
</evidence>
<dbReference type="InterPro" id="IPR015854">
    <property type="entry name" value="ABC_transpr_LolD-like"/>
</dbReference>
<accession>A0A1I6X6K3</accession>
<evidence type="ECO:0000313" key="7">
    <source>
        <dbReference type="Proteomes" id="UP000265557"/>
    </source>
</evidence>
<dbReference type="RefSeq" id="WP_082086810.1">
    <property type="nucleotide sequence ID" value="NZ_FPAO01000001.1"/>
</dbReference>
<dbReference type="InterPro" id="IPR003439">
    <property type="entry name" value="ABC_transporter-like_ATP-bd"/>
</dbReference>
<feature type="domain" description="ABC transporter" evidence="4">
    <location>
        <begin position="16"/>
        <end position="235"/>
    </location>
</feature>
<dbReference type="PROSITE" id="PS50893">
    <property type="entry name" value="ABC_TRANSPORTER_2"/>
    <property type="match status" value="1"/>
</dbReference>
<dbReference type="Proteomes" id="UP000323733">
    <property type="component" value="Unassembled WGS sequence"/>
</dbReference>
<dbReference type="PANTHER" id="PTHR24220">
    <property type="entry name" value="IMPORT ATP-BINDING PROTEIN"/>
    <property type="match status" value="1"/>
</dbReference>
<dbReference type="GO" id="GO:0016887">
    <property type="term" value="F:ATP hydrolysis activity"/>
    <property type="evidence" value="ECO:0007669"/>
    <property type="project" value="InterPro"/>
</dbReference>
<accession>A0A3G9CTK3</accession>
<dbReference type="GO" id="GO:0005886">
    <property type="term" value="C:plasma membrane"/>
    <property type="evidence" value="ECO:0007669"/>
    <property type="project" value="TreeGrafter"/>
</dbReference>
<evidence type="ECO:0000256" key="1">
    <source>
        <dbReference type="ARBA" id="ARBA00022448"/>
    </source>
</evidence>
<sequence>MDINKNCLPDDGLPIVEVSNARKTYVLGNLEIPVLSDINLKIERGEFLAIMGPSGSGKSTLVNLIGCLDRPTEGQILVKGKDLNRMSDQELARLRGLEIGFVFQTFNLVPRLTALENVLLPTFANSRDGIDPVKRARELLEIMGLHDRMHHKPGELSGGQSQRVSIARALINDPAILLADEPTGNLDSRTGAEILRIFMDLNMEGRTIIIVTHDPEIAKYADRVILVKDGIIQYN</sequence>
<reference evidence="6 8" key="2">
    <citation type="submission" date="2016-10" db="EMBL/GenBank/DDBJ databases">
        <authorList>
            <person name="Varghese N."/>
            <person name="Submissions S."/>
        </authorList>
    </citation>
    <scope>NUCLEOTIDE SEQUENCE [LARGE SCALE GENOMIC DNA]</scope>
    <source>
        <strain evidence="6 8">DSM 11855</strain>
    </source>
</reference>
<evidence type="ECO:0000256" key="2">
    <source>
        <dbReference type="ARBA" id="ARBA00022741"/>
    </source>
</evidence>
<gene>
    <name evidence="5" type="ORF">MESMT1_0377</name>
    <name evidence="6" type="ORF">SAMN02910340_00256</name>
</gene>
<dbReference type="GeneID" id="41603092"/>
<dbReference type="CDD" id="cd03255">
    <property type="entry name" value="ABC_MJ0796_LolCDE_FtsE"/>
    <property type="match status" value="1"/>
</dbReference>
<keyword evidence="1" id="KW-0813">Transport</keyword>
<dbReference type="GO" id="GO:0005524">
    <property type="term" value="F:ATP binding"/>
    <property type="evidence" value="ECO:0007669"/>
    <property type="project" value="UniProtKB-KW"/>
</dbReference>
<dbReference type="FunFam" id="3.40.50.300:FF:000032">
    <property type="entry name" value="Export ABC transporter ATP-binding protein"/>
    <property type="match status" value="1"/>
</dbReference>
<reference evidence="5 7" key="1">
    <citation type="submission" date="2016-09" db="EMBL/GenBank/DDBJ databases">
        <title>Complete Genome Sequence of Methanosarcina thermophila MT-1.</title>
        <authorList>
            <person name="Kouzuma A."/>
        </authorList>
    </citation>
    <scope>NUCLEOTIDE SEQUENCE [LARGE SCALE GENOMIC DNA]</scope>
    <source>
        <strain evidence="5 7">MT-1</strain>
    </source>
</reference>
<keyword evidence="8" id="KW-1185">Reference proteome</keyword>
<dbReference type="PANTHER" id="PTHR24220:SF86">
    <property type="entry name" value="ABC TRANSPORTER ABCH.1"/>
    <property type="match status" value="1"/>
</dbReference>
<dbReference type="InterPro" id="IPR027417">
    <property type="entry name" value="P-loop_NTPase"/>
</dbReference>
<dbReference type="GO" id="GO:0098796">
    <property type="term" value="C:membrane protein complex"/>
    <property type="evidence" value="ECO:0007669"/>
    <property type="project" value="UniProtKB-ARBA"/>
</dbReference>
<dbReference type="EMBL" id="FPAO01000001">
    <property type="protein sequence ID" value="SFT33925.1"/>
    <property type="molecule type" value="Genomic_DNA"/>
</dbReference>
<dbReference type="SUPFAM" id="SSF52540">
    <property type="entry name" value="P-loop containing nucleoside triphosphate hydrolases"/>
    <property type="match status" value="1"/>
</dbReference>
<keyword evidence="3 6" id="KW-0067">ATP-binding</keyword>
<evidence type="ECO:0000313" key="8">
    <source>
        <dbReference type="Proteomes" id="UP000323733"/>
    </source>
</evidence>
<dbReference type="PROSITE" id="PS00211">
    <property type="entry name" value="ABC_TRANSPORTER_1"/>
    <property type="match status" value="1"/>
</dbReference>
<keyword evidence="2" id="KW-0547">Nucleotide-binding</keyword>
<dbReference type="InterPro" id="IPR003593">
    <property type="entry name" value="AAA+_ATPase"/>
</dbReference>
<evidence type="ECO:0000256" key="3">
    <source>
        <dbReference type="ARBA" id="ARBA00022840"/>
    </source>
</evidence>
<dbReference type="EMBL" id="AP017646">
    <property type="protein sequence ID" value="BAW28307.1"/>
    <property type="molecule type" value="Genomic_DNA"/>
</dbReference>
<dbReference type="GO" id="GO:0022857">
    <property type="term" value="F:transmembrane transporter activity"/>
    <property type="evidence" value="ECO:0007669"/>
    <property type="project" value="UniProtKB-ARBA"/>
</dbReference>
<dbReference type="Gene3D" id="3.40.50.300">
    <property type="entry name" value="P-loop containing nucleotide triphosphate hydrolases"/>
    <property type="match status" value="1"/>
</dbReference>
<dbReference type="InterPro" id="IPR017871">
    <property type="entry name" value="ABC_transporter-like_CS"/>
</dbReference>
<dbReference type="InterPro" id="IPR017911">
    <property type="entry name" value="MacB-like_ATP-bd"/>
</dbReference>
<organism evidence="6 8">
    <name type="scientific">Methanosarcina thermophila</name>
    <dbReference type="NCBI Taxonomy" id="2210"/>
    <lineage>
        <taxon>Archaea</taxon>
        <taxon>Methanobacteriati</taxon>
        <taxon>Methanobacteriota</taxon>
        <taxon>Stenosarchaea group</taxon>
        <taxon>Methanomicrobia</taxon>
        <taxon>Methanosarcinales</taxon>
        <taxon>Methanosarcinaceae</taxon>
        <taxon>Methanosarcina</taxon>
    </lineage>
</organism>
<evidence type="ECO:0000313" key="6">
    <source>
        <dbReference type="EMBL" id="SFT33925.1"/>
    </source>
</evidence>
<dbReference type="AlphaFoldDB" id="A0A1I6X6K3"/>
<name>A0A1I6X6K3_METTE</name>
<proteinExistence type="predicted"/>
<protein>
    <submittedName>
        <fullName evidence="5">ABC transporter ATP-binding protein</fullName>
    </submittedName>
    <submittedName>
        <fullName evidence="6">Putative ABC transport system ATP-binding protein</fullName>
    </submittedName>
</protein>
<dbReference type="SMART" id="SM00382">
    <property type="entry name" value="AAA"/>
    <property type="match status" value="1"/>
</dbReference>
<dbReference type="Proteomes" id="UP000265557">
    <property type="component" value="Chromosome"/>
</dbReference>
<dbReference type="Pfam" id="PF00005">
    <property type="entry name" value="ABC_tran"/>
    <property type="match status" value="1"/>
</dbReference>
<evidence type="ECO:0000259" key="4">
    <source>
        <dbReference type="PROSITE" id="PS50893"/>
    </source>
</evidence>